<evidence type="ECO:0000256" key="2">
    <source>
        <dbReference type="ARBA" id="ARBA00023125"/>
    </source>
</evidence>
<keyword evidence="2" id="KW-0238">DNA-binding</keyword>
<dbReference type="InterPro" id="IPR020449">
    <property type="entry name" value="Tscrpt_reg_AraC-type_HTH"/>
</dbReference>
<proteinExistence type="predicted"/>
<protein>
    <submittedName>
        <fullName evidence="5">AraC family transcriptional regulator ligand-binding domain-containing protein</fullName>
    </submittedName>
</protein>
<dbReference type="PANTHER" id="PTHR47894:SF1">
    <property type="entry name" value="HTH-TYPE TRANSCRIPTIONAL REGULATOR VQSM"/>
    <property type="match status" value="1"/>
</dbReference>
<dbReference type="SUPFAM" id="SSF46689">
    <property type="entry name" value="Homeodomain-like"/>
    <property type="match status" value="1"/>
</dbReference>
<dbReference type="PRINTS" id="PR00032">
    <property type="entry name" value="HTHARAC"/>
</dbReference>
<evidence type="ECO:0000313" key="6">
    <source>
        <dbReference type="Proteomes" id="UP001163624"/>
    </source>
</evidence>
<gene>
    <name evidence="5" type="ORF">OU419_12420</name>
</gene>
<keyword evidence="1" id="KW-0805">Transcription regulation</keyword>
<evidence type="ECO:0000256" key="3">
    <source>
        <dbReference type="ARBA" id="ARBA00023163"/>
    </source>
</evidence>
<dbReference type="InterPro" id="IPR032687">
    <property type="entry name" value="AraC-type_N"/>
</dbReference>
<dbReference type="InterPro" id="IPR009057">
    <property type="entry name" value="Homeodomain-like_sf"/>
</dbReference>
<evidence type="ECO:0000256" key="1">
    <source>
        <dbReference type="ARBA" id="ARBA00023015"/>
    </source>
</evidence>
<organism evidence="5 6">
    <name type="scientific">Pseudomonas triclosanedens</name>
    <dbReference type="NCBI Taxonomy" id="2961893"/>
    <lineage>
        <taxon>Bacteria</taxon>
        <taxon>Pseudomonadati</taxon>
        <taxon>Pseudomonadota</taxon>
        <taxon>Gammaproteobacteria</taxon>
        <taxon>Pseudomonadales</taxon>
        <taxon>Pseudomonadaceae</taxon>
        <taxon>Pseudomonas</taxon>
    </lineage>
</organism>
<dbReference type="PANTHER" id="PTHR47894">
    <property type="entry name" value="HTH-TYPE TRANSCRIPTIONAL REGULATOR GADX"/>
    <property type="match status" value="1"/>
</dbReference>
<dbReference type="EMBL" id="CP113432">
    <property type="protein sequence ID" value="WAI52013.1"/>
    <property type="molecule type" value="Genomic_DNA"/>
</dbReference>
<evidence type="ECO:0000313" key="5">
    <source>
        <dbReference type="EMBL" id="WAI52013.1"/>
    </source>
</evidence>
<evidence type="ECO:0000259" key="4">
    <source>
        <dbReference type="PROSITE" id="PS01124"/>
    </source>
</evidence>
<dbReference type="Gene3D" id="1.10.10.60">
    <property type="entry name" value="Homeodomain-like"/>
    <property type="match status" value="1"/>
</dbReference>
<dbReference type="Pfam" id="PF12833">
    <property type="entry name" value="HTH_18"/>
    <property type="match status" value="1"/>
</dbReference>
<dbReference type="InterPro" id="IPR018060">
    <property type="entry name" value="HTH_AraC"/>
</dbReference>
<dbReference type="Proteomes" id="UP001163624">
    <property type="component" value="Chromosome"/>
</dbReference>
<dbReference type="SMART" id="SM00342">
    <property type="entry name" value="HTH_ARAC"/>
    <property type="match status" value="1"/>
</dbReference>
<reference evidence="5" key="1">
    <citation type="submission" date="2022-11" db="EMBL/GenBank/DDBJ databases">
        <title>Pseudomonas triclosanedens sp. nov., a triclosan degrader isolated from activated sludge.</title>
        <authorList>
            <person name="Yin Y."/>
            <person name="Lu Z."/>
        </authorList>
    </citation>
    <scope>NUCLEOTIDE SEQUENCE</scope>
    <source>
        <strain evidence="5">ZM23</strain>
    </source>
</reference>
<accession>A0ABY7A4I0</accession>
<dbReference type="RefSeq" id="WP_254472875.1">
    <property type="nucleotide sequence ID" value="NZ_CP113432.1"/>
</dbReference>
<dbReference type="PROSITE" id="PS01124">
    <property type="entry name" value="HTH_ARAC_FAMILY_2"/>
    <property type="match status" value="1"/>
</dbReference>
<dbReference type="Pfam" id="PF12625">
    <property type="entry name" value="Arabinose_bd"/>
    <property type="match status" value="1"/>
</dbReference>
<keyword evidence="6" id="KW-1185">Reference proteome</keyword>
<name>A0ABY7A4I0_9PSED</name>
<keyword evidence="3" id="KW-0804">Transcription</keyword>
<sequence length="321" mass="35365">MPHTPSITVHYAQGILQAAQRLGLPVPAELPPQTRIPLARQDAFWDGICVASADPLVGLRLGSALQVGHLDMVGALLMSCEHFGEALEALLEYYPIIAEGSEFELERDATRVCLVYRPSYGVRREERVEAALASLAHLTGWITGGQVRPLRLSFGHGARGERACYENVLGCPVSFETAENALCFAESACEVPLIQANALMREHLRALADAQLERLGAQSLAVRVQQLLRQHPRWGKERVAEQLELSGRHLNRKLADEGTSFKLLRDQALHAMAEQLLRESLRLAEVAERLGFSDESAFAKAFRRWSGMTPGQFRQASGGTP</sequence>
<feature type="domain" description="HTH araC/xylS-type" evidence="4">
    <location>
        <begin position="218"/>
        <end position="316"/>
    </location>
</feature>